<dbReference type="OrthoDB" id="721945at2759"/>
<feature type="region of interest" description="Disordered" evidence="1">
    <location>
        <begin position="122"/>
        <end position="142"/>
    </location>
</feature>
<feature type="region of interest" description="Disordered" evidence="1">
    <location>
        <begin position="271"/>
        <end position="340"/>
    </location>
</feature>
<feature type="compositionally biased region" description="Basic and acidic residues" evidence="1">
    <location>
        <begin position="278"/>
        <end position="297"/>
    </location>
</feature>
<dbReference type="AlphaFoldDB" id="A0A368Q177"/>
<reference evidence="2" key="1">
    <citation type="journal article" date="2012" name="Nat. Biotechnol.">
        <title>Reference genome sequence of the model plant Setaria.</title>
        <authorList>
            <person name="Bennetzen J.L."/>
            <person name="Schmutz J."/>
            <person name="Wang H."/>
            <person name="Percifield R."/>
            <person name="Hawkins J."/>
            <person name="Pontaroli A.C."/>
            <person name="Estep M."/>
            <person name="Feng L."/>
            <person name="Vaughn J.N."/>
            <person name="Grimwood J."/>
            <person name="Jenkins J."/>
            <person name="Barry K."/>
            <person name="Lindquist E."/>
            <person name="Hellsten U."/>
            <person name="Deshpande S."/>
            <person name="Wang X."/>
            <person name="Wu X."/>
            <person name="Mitros T."/>
            <person name="Triplett J."/>
            <person name="Yang X."/>
            <person name="Ye C.Y."/>
            <person name="Mauro-Herrera M."/>
            <person name="Wang L."/>
            <person name="Li P."/>
            <person name="Sharma M."/>
            <person name="Sharma R."/>
            <person name="Ronald P.C."/>
            <person name="Panaud O."/>
            <person name="Kellogg E.A."/>
            <person name="Brutnell T.P."/>
            <person name="Doust A.N."/>
            <person name="Tuskan G.A."/>
            <person name="Rokhsar D."/>
            <person name="Devos K.M."/>
        </authorList>
    </citation>
    <scope>NUCLEOTIDE SEQUENCE [LARGE SCALE GENOMIC DNA]</scope>
    <source>
        <strain evidence="2">Yugu1</strain>
    </source>
</reference>
<feature type="compositionally biased region" description="Gly residues" evidence="1">
    <location>
        <begin position="126"/>
        <end position="135"/>
    </location>
</feature>
<accession>A0A368Q177</accession>
<gene>
    <name evidence="2" type="ORF">SETIT_2G205200v2</name>
</gene>
<sequence length="394" mass="40142">MDLHSQQCTGRDVGDSARLKKGPGLLCRAAGGSAPATHRTKAIVPSRSGGNPKHKSPSTPRRPGWQRCAPGPRTASPAARSSGRTAACEPRPRPYRLPVVQCSRSSSRKAGFQARLPRLLRRVSGRTGGNAGAGAGSPPPHKRVMENVVILMRGEPIPHMVAAALPAAGPIVAQAEKAEPADLRGALPGTDERVAAVANCGVQDKVDESLAAAEQSSSEAEKVDAVTAAGQRDAKAEEAGTMAAAVERGEQTKEEDEPVAFAGQSGAPAAIAEPAAAADKRVPDTEAKNAEAAEHHAAGAPAKAEPVAAPAHQTVLPQAEEETEQAPVATTGAATKAKQALPAAYSGPSFAAAAPDPRSLPIPVLLLKTRGRAARTIRAPPDDGRAPVPTAAAA</sequence>
<feature type="compositionally biased region" description="Low complexity" evidence="1">
    <location>
        <begin position="298"/>
        <end position="312"/>
    </location>
</feature>
<organism evidence="2">
    <name type="scientific">Setaria italica</name>
    <name type="common">Foxtail millet</name>
    <name type="synonym">Panicum italicum</name>
    <dbReference type="NCBI Taxonomy" id="4555"/>
    <lineage>
        <taxon>Eukaryota</taxon>
        <taxon>Viridiplantae</taxon>
        <taxon>Streptophyta</taxon>
        <taxon>Embryophyta</taxon>
        <taxon>Tracheophyta</taxon>
        <taxon>Spermatophyta</taxon>
        <taxon>Magnoliopsida</taxon>
        <taxon>Liliopsida</taxon>
        <taxon>Poales</taxon>
        <taxon>Poaceae</taxon>
        <taxon>PACMAD clade</taxon>
        <taxon>Panicoideae</taxon>
        <taxon>Panicodae</taxon>
        <taxon>Paniceae</taxon>
        <taxon>Cenchrinae</taxon>
        <taxon>Setaria</taxon>
    </lineage>
</organism>
<name>A0A368Q177_SETIT</name>
<feature type="region of interest" description="Disordered" evidence="1">
    <location>
        <begin position="371"/>
        <end position="394"/>
    </location>
</feature>
<protein>
    <submittedName>
        <fullName evidence="2">Uncharacterized protein</fullName>
    </submittedName>
</protein>
<evidence type="ECO:0000313" key="2">
    <source>
        <dbReference type="EMBL" id="RCV11669.1"/>
    </source>
</evidence>
<dbReference type="EMBL" id="CM003529">
    <property type="protein sequence ID" value="RCV11669.1"/>
    <property type="molecule type" value="Genomic_DNA"/>
</dbReference>
<feature type="region of interest" description="Disordered" evidence="1">
    <location>
        <begin position="213"/>
        <end position="259"/>
    </location>
</feature>
<proteinExistence type="predicted"/>
<feature type="region of interest" description="Disordered" evidence="1">
    <location>
        <begin position="1"/>
        <end position="92"/>
    </location>
</feature>
<feature type="compositionally biased region" description="Low complexity" evidence="1">
    <location>
        <begin position="326"/>
        <end position="340"/>
    </location>
</feature>
<reference evidence="2" key="2">
    <citation type="submission" date="2015-07" db="EMBL/GenBank/DDBJ databases">
        <authorList>
            <person name="Noorani M."/>
        </authorList>
    </citation>
    <scope>NUCLEOTIDE SEQUENCE</scope>
    <source>
        <strain evidence="2">Yugu1</strain>
    </source>
</reference>
<evidence type="ECO:0000256" key="1">
    <source>
        <dbReference type="SAM" id="MobiDB-lite"/>
    </source>
</evidence>